<evidence type="ECO:0000313" key="2">
    <source>
        <dbReference type="Proteomes" id="UP000824533"/>
    </source>
</evidence>
<protein>
    <submittedName>
        <fullName evidence="1">Uncharacterized protein</fullName>
    </submittedName>
</protein>
<name>A0ACC1DDC9_9NEOP</name>
<organism evidence="1 2">
    <name type="scientific">Dendrolimus kikuchii</name>
    <dbReference type="NCBI Taxonomy" id="765133"/>
    <lineage>
        <taxon>Eukaryota</taxon>
        <taxon>Metazoa</taxon>
        <taxon>Ecdysozoa</taxon>
        <taxon>Arthropoda</taxon>
        <taxon>Hexapoda</taxon>
        <taxon>Insecta</taxon>
        <taxon>Pterygota</taxon>
        <taxon>Neoptera</taxon>
        <taxon>Endopterygota</taxon>
        <taxon>Lepidoptera</taxon>
        <taxon>Glossata</taxon>
        <taxon>Ditrysia</taxon>
        <taxon>Bombycoidea</taxon>
        <taxon>Lasiocampidae</taxon>
        <taxon>Dendrolimus</taxon>
    </lineage>
</organism>
<sequence>MASTSRTEANKVVCYAHPDAPLIEDYRAGDMICSECGLVVGDRVIDVGSEWRTFSNEKSGVDPSRVGGPENPLLSGGDLSTIIGPGRGDASFDSFGVSKYQNRRNISSTDRALINAFREINTMADRINLPKTIVDRANNLFKQVHDGKNLKGRANDAIASACLYIACRQEGVPRTFKEICAVSKISKKEIGRCFKLILKALETSVDLITTADFMSRFCSNLGLPNSVQRAATHIARKAGELDIVSGRSPISVAAAAIYMASQASEDKRSQKEIGDIAGVADVTIRQSYKLMYPFAAKLFPDDFKFATPIEFLPQMDNGIVSASLISVVPIVTLLLENGDGNDFRKMLSASLARCSHLGLVCFLLCWICVDGLIEIVEEQKCHNNDFRLTCRDLDSHIAVLEAWHTSIEDYQREMNTTHESLQIKTENDTELNQVHVYSSPNHNGVYEETNHSIPSIQADNDTVDINDTFLNDTLGYWNESIDVAAEYLNLSECGAVNFARSYASWREGDKRRRLPSRETSVNLRAPVSYRCTGVNHCNFVLREDYPPSKSWSTGVVYIKYACFDDTLSIHYCNREVNIATEGMESEGYIRTPGYPHFYVGDVCGWRLRVHPEQRVRVTFLDVSLRTIGPFEKECTDFVAVQDLNGETLLKSCDQVDLPLRLTSLSNILDVTVETRSKGAYPKRGVLLHYKSIGCVTLPAPSSGYLVYRNEDVAHYMCNVNFVFIDTRQRARLLWCYDENRWNDTVPFTCCFKKEAAEEAVWNDSAPASTNKDTKLPPHDEPNMIVDIVIPSLLIAALFIGNAFIVLIIYKYRKRKSDDIDDEFNTIPLNGNLHSAGNAV</sequence>
<comment type="caution">
    <text evidence="1">The sequence shown here is derived from an EMBL/GenBank/DDBJ whole genome shotgun (WGS) entry which is preliminary data.</text>
</comment>
<keyword evidence="2" id="KW-1185">Reference proteome</keyword>
<proteinExistence type="predicted"/>
<evidence type="ECO:0000313" key="1">
    <source>
        <dbReference type="EMBL" id="KAJ0181618.1"/>
    </source>
</evidence>
<accession>A0ACC1DDC9</accession>
<dbReference type="EMBL" id="CM034390">
    <property type="protein sequence ID" value="KAJ0181618.1"/>
    <property type="molecule type" value="Genomic_DNA"/>
</dbReference>
<dbReference type="Proteomes" id="UP000824533">
    <property type="component" value="Linkage Group LG04"/>
</dbReference>
<reference evidence="1 2" key="1">
    <citation type="journal article" date="2021" name="Front. Genet.">
        <title>Chromosome-Level Genome Assembly Reveals Significant Gene Expansion in the Toll and IMD Signaling Pathways of Dendrolimus kikuchii.</title>
        <authorList>
            <person name="Zhou J."/>
            <person name="Wu P."/>
            <person name="Xiong Z."/>
            <person name="Liu N."/>
            <person name="Zhao N."/>
            <person name="Ji M."/>
            <person name="Qiu Y."/>
            <person name="Yang B."/>
        </authorList>
    </citation>
    <scope>NUCLEOTIDE SEQUENCE [LARGE SCALE GENOMIC DNA]</scope>
    <source>
        <strain evidence="1">Ann1</strain>
    </source>
</reference>
<gene>
    <name evidence="1" type="ORF">K1T71_002340</name>
</gene>